<dbReference type="Proteomes" id="UP000078550">
    <property type="component" value="Unassembled WGS sequence"/>
</dbReference>
<dbReference type="EMBL" id="FLRD01000021">
    <property type="protein sequence ID" value="SBT31530.1"/>
    <property type="molecule type" value="Genomic_DNA"/>
</dbReference>
<name>A0A1A8YJ15_PLAOA</name>
<dbReference type="EMBL" id="FLRE01000029">
    <property type="protein sequence ID" value="SBT32099.1"/>
    <property type="molecule type" value="Genomic_DNA"/>
</dbReference>
<evidence type="ECO:0000313" key="2">
    <source>
        <dbReference type="EMBL" id="SBT32099.1"/>
    </source>
</evidence>
<evidence type="ECO:0000313" key="4">
    <source>
        <dbReference type="Proteomes" id="UP000078555"/>
    </source>
</evidence>
<dbReference type="Proteomes" id="UP000078555">
    <property type="component" value="Unassembled WGS sequence"/>
</dbReference>
<organism evidence="1 4">
    <name type="scientific">Plasmodium ovale wallikeri</name>
    <dbReference type="NCBI Taxonomy" id="864142"/>
    <lineage>
        <taxon>Eukaryota</taxon>
        <taxon>Sar</taxon>
        <taxon>Alveolata</taxon>
        <taxon>Apicomplexa</taxon>
        <taxon>Aconoidasida</taxon>
        <taxon>Haemosporida</taxon>
        <taxon>Plasmodiidae</taxon>
        <taxon>Plasmodium</taxon>
        <taxon>Plasmodium (Plasmodium)</taxon>
    </lineage>
</organism>
<accession>A0A1A8YJ15</accession>
<reference evidence="1" key="2">
    <citation type="submission" date="2016-05" db="EMBL/GenBank/DDBJ databases">
        <authorList>
            <person name="Lavstsen T."/>
            <person name="Jespersen J.S."/>
        </authorList>
    </citation>
    <scope>NUCLEOTIDE SEQUENCE [LARGE SCALE GENOMIC DNA]</scope>
</reference>
<dbReference type="AlphaFoldDB" id="A0A1A8YJ15"/>
<gene>
    <name evidence="1" type="ORF">POVWA1_007610</name>
    <name evidence="2" type="ORF">POVWA2_007780</name>
</gene>
<evidence type="ECO:0000313" key="1">
    <source>
        <dbReference type="EMBL" id="SBT31530.1"/>
    </source>
</evidence>
<sequence>MNSTFEFFERIFGAVPSVIFSNCLVDTIFFSPLLFSPSYQHRGTISTASLPGKCMLFLERQKRRGKCKTEAEHEAYTKRALGEHGDNRNLERIPPK</sequence>
<protein>
    <submittedName>
        <fullName evidence="1">Uncharacterized protein</fullName>
    </submittedName>
</protein>
<proteinExistence type="predicted"/>
<evidence type="ECO:0000313" key="3">
    <source>
        <dbReference type="Proteomes" id="UP000078550"/>
    </source>
</evidence>
<keyword evidence="4" id="KW-1185">Reference proteome</keyword>
<reference evidence="3 4" key="1">
    <citation type="submission" date="2016-05" db="EMBL/GenBank/DDBJ databases">
        <authorList>
            <person name="Naeem Raeece"/>
        </authorList>
    </citation>
    <scope>NUCLEOTIDE SEQUENCE [LARGE SCALE GENOMIC DNA]</scope>
</reference>